<evidence type="ECO:0000256" key="1">
    <source>
        <dbReference type="SAM" id="Phobius"/>
    </source>
</evidence>
<keyword evidence="1" id="KW-0472">Membrane</keyword>
<sequence length="329" mass="34046">MPRLNRERGAISVMVALLAVPLIGFAAIAVDVAAMWSDRQQLQTGADAGALAIAQDCARGDCRTPGQTATGLAEGNINDGEATAVVTDPALTPATGRVTVRTSGTTEHWFAPVLGFDATAITTTATAAWGSPTGGTAMLPLALHRCELTAQIQAQGGSLTTPSPVMLTILPSKDLSHSKLPADWPCEATPSGNHVPGGFGWLKSDPGTCRSTSKIDDHVKGSDPGKSLPSSCERSDITALRDATVLLPVYDDYGGQGNNAWFDIIGYAAFTLKGYAFVGHGGDTWGVPCPKSVNTCLSGRFVEFVDLSTAFRYGAGAPDLGASIVALVE</sequence>
<feature type="domain" description="Putative Flp pilus-assembly TadG-like N-terminal" evidence="2">
    <location>
        <begin position="9"/>
        <end position="52"/>
    </location>
</feature>
<reference evidence="3 4" key="1">
    <citation type="submission" date="2019-07" db="EMBL/GenBank/DDBJ databases">
        <title>Georgenia wutianyii sp. nov. and Georgenia *** sp. nov. isolated from plateau pika (Ochotona curzoniae) in the Qinghai-Tibet plateau of China.</title>
        <authorList>
            <person name="Tian Z."/>
        </authorList>
    </citation>
    <scope>NUCLEOTIDE SEQUENCE [LARGE SCALE GENOMIC DNA]</scope>
    <source>
        <strain evidence="3 4">Z446</strain>
    </source>
</reference>
<organism evidence="3 4">
    <name type="scientific">Georgenia yuyongxinii</name>
    <dbReference type="NCBI Taxonomy" id="2589797"/>
    <lineage>
        <taxon>Bacteria</taxon>
        <taxon>Bacillati</taxon>
        <taxon>Actinomycetota</taxon>
        <taxon>Actinomycetes</taxon>
        <taxon>Micrococcales</taxon>
        <taxon>Bogoriellaceae</taxon>
        <taxon>Georgenia</taxon>
    </lineage>
</organism>
<feature type="transmembrane region" description="Helical" evidence="1">
    <location>
        <begin position="12"/>
        <end position="36"/>
    </location>
</feature>
<evidence type="ECO:0000313" key="4">
    <source>
        <dbReference type="Proteomes" id="UP000318693"/>
    </source>
</evidence>
<dbReference type="InterPro" id="IPR028087">
    <property type="entry name" value="Tad_N"/>
</dbReference>
<evidence type="ECO:0000259" key="2">
    <source>
        <dbReference type="Pfam" id="PF13400"/>
    </source>
</evidence>
<protein>
    <recommendedName>
        <fullName evidence="2">Putative Flp pilus-assembly TadG-like N-terminal domain-containing protein</fullName>
    </recommendedName>
</protein>
<proteinExistence type="predicted"/>
<dbReference type="RefSeq" id="WP_143420120.1">
    <property type="nucleotide sequence ID" value="NZ_VJXR01000119.1"/>
</dbReference>
<comment type="caution">
    <text evidence="3">The sequence shown here is derived from an EMBL/GenBank/DDBJ whole genome shotgun (WGS) entry which is preliminary data.</text>
</comment>
<dbReference type="Proteomes" id="UP000318693">
    <property type="component" value="Unassembled WGS sequence"/>
</dbReference>
<name>A0A552WKD3_9MICO</name>
<accession>A0A552WKD3</accession>
<dbReference type="AlphaFoldDB" id="A0A552WKD3"/>
<keyword evidence="1" id="KW-1133">Transmembrane helix</keyword>
<evidence type="ECO:0000313" key="3">
    <source>
        <dbReference type="EMBL" id="TRW42943.1"/>
    </source>
</evidence>
<dbReference type="EMBL" id="VJXR01000119">
    <property type="protein sequence ID" value="TRW42943.1"/>
    <property type="molecule type" value="Genomic_DNA"/>
</dbReference>
<keyword evidence="1" id="KW-0812">Transmembrane</keyword>
<dbReference type="Pfam" id="PF13400">
    <property type="entry name" value="Tad"/>
    <property type="match status" value="1"/>
</dbReference>
<gene>
    <name evidence="3" type="ORF">FJ693_19655</name>
</gene>
<keyword evidence="4" id="KW-1185">Reference proteome</keyword>